<evidence type="ECO:0000313" key="3">
    <source>
        <dbReference type="EMBL" id="MFD2833059.1"/>
    </source>
</evidence>
<comment type="caution">
    <text evidence="3">The sequence shown here is derived from an EMBL/GenBank/DDBJ whole genome shotgun (WGS) entry which is preliminary data.</text>
</comment>
<keyword evidence="4" id="KW-1185">Reference proteome</keyword>
<dbReference type="Gene3D" id="1.20.120.1490">
    <property type="match status" value="1"/>
</dbReference>
<protein>
    <recommendedName>
        <fullName evidence="5">DUF4890 domain-containing protein</fullName>
    </recommendedName>
</protein>
<feature type="chain" id="PRO_5046912976" description="DUF4890 domain-containing protein" evidence="2">
    <location>
        <begin position="19"/>
        <end position="137"/>
    </location>
</feature>
<feature type="region of interest" description="Disordered" evidence="1">
    <location>
        <begin position="65"/>
        <end position="102"/>
    </location>
</feature>
<accession>A0ABW5X3S0</accession>
<evidence type="ECO:0000256" key="2">
    <source>
        <dbReference type="SAM" id="SignalP"/>
    </source>
</evidence>
<dbReference type="RefSeq" id="WP_251741301.1">
    <property type="nucleotide sequence ID" value="NZ_JBHUOJ010000012.1"/>
</dbReference>
<reference evidence="4" key="1">
    <citation type="journal article" date="2019" name="Int. J. Syst. Evol. Microbiol.">
        <title>The Global Catalogue of Microorganisms (GCM) 10K type strain sequencing project: providing services to taxonomists for standard genome sequencing and annotation.</title>
        <authorList>
            <consortium name="The Broad Institute Genomics Platform"/>
            <consortium name="The Broad Institute Genome Sequencing Center for Infectious Disease"/>
            <person name="Wu L."/>
            <person name="Ma J."/>
        </authorList>
    </citation>
    <scope>NUCLEOTIDE SEQUENCE [LARGE SCALE GENOMIC DNA]</scope>
    <source>
        <strain evidence="4">KCTC 52925</strain>
    </source>
</reference>
<dbReference type="Proteomes" id="UP001597438">
    <property type="component" value="Unassembled WGS sequence"/>
</dbReference>
<evidence type="ECO:0008006" key="5">
    <source>
        <dbReference type="Google" id="ProtNLM"/>
    </source>
</evidence>
<gene>
    <name evidence="3" type="ORF">ACFSYS_07135</name>
</gene>
<keyword evidence="2" id="KW-0732">Signal</keyword>
<sequence length="137" mass="16381">MKKIFLLLMLFVGVTTFAQERGERRSDMSSEEMAKLRADRLGMQLDLNAEQIAKLQAYYAKEIEDQRENASERRKETKEAREKLSEERAEMMEDRKEKMAEQDKKLKEILTPEQFIKYQALQEKRMKGRKDGMRRNK</sequence>
<dbReference type="EMBL" id="JBHUOJ010000012">
    <property type="protein sequence ID" value="MFD2833059.1"/>
    <property type="molecule type" value="Genomic_DNA"/>
</dbReference>
<feature type="signal peptide" evidence="2">
    <location>
        <begin position="1"/>
        <end position="18"/>
    </location>
</feature>
<proteinExistence type="predicted"/>
<evidence type="ECO:0000256" key="1">
    <source>
        <dbReference type="SAM" id="MobiDB-lite"/>
    </source>
</evidence>
<evidence type="ECO:0000313" key="4">
    <source>
        <dbReference type="Proteomes" id="UP001597438"/>
    </source>
</evidence>
<organism evidence="3 4">
    <name type="scientific">Christiangramia antarctica</name>
    <dbReference type="NCBI Taxonomy" id="2058158"/>
    <lineage>
        <taxon>Bacteria</taxon>
        <taxon>Pseudomonadati</taxon>
        <taxon>Bacteroidota</taxon>
        <taxon>Flavobacteriia</taxon>
        <taxon>Flavobacteriales</taxon>
        <taxon>Flavobacteriaceae</taxon>
        <taxon>Christiangramia</taxon>
    </lineage>
</organism>
<name>A0ABW5X3S0_9FLAO</name>